<evidence type="ECO:0000313" key="6">
    <source>
        <dbReference type="EMBL" id="CAH0109620.1"/>
    </source>
</evidence>
<dbReference type="PANTHER" id="PTHR46481">
    <property type="entry name" value="ZINC FINGER BED DOMAIN-CONTAINING PROTEIN 4"/>
    <property type="match status" value="1"/>
</dbReference>
<keyword evidence="2" id="KW-0479">Metal-binding</keyword>
<dbReference type="SUPFAM" id="SSF140996">
    <property type="entry name" value="Hermes dimerisation domain"/>
    <property type="match status" value="1"/>
</dbReference>
<sequence length="544" mass="61960">MSLSNPLKLKLTRKTCFLCGVSYQDENKRIGIFSVPKNKFSSWQLIIPELKQASLLCKKHFDEKDVIKGFSDGTVFHPQGRWILSNSAVPKHLLGKKEPSTKLSKRTPLKQLFKENSQQRNMMACNWTFPVFILYRTDSKTYHHFHFFFQIIIIACHQAPSRVSKRNTAFQSVASPTLQHPETEIIGGSELMETGAVQQERLDEENEERNGPAVENMAAEIAESSSSEPKPPPGKPIPIFTVNAFPIWRKKFFHDWREEESFATPTKVHQSRQQQLDERLTKVFTEDNLPLNLLTRHAFRSWVKLLSPGYHLPCPQRLRNSLIPAFYEERKAKLMTKLTECTALTIILDIWSSKNMLGFIGFSCQGVSSNFDPFNSFLTLTQMKGSHTAQAIVAEYEHVIEKWNLQVSKIVRVITDGGSNMLASDFDIQLPSWQSDSAVPIVTENSTRSLPESDFEQDEAIEIEFTIDDNGETVPLWEIVVELAEELRKAAAEDRNVLFEQEDLEQELQDTIFSISKATQAAVNNKSEYSLSSSLRSTCVAHIL</sequence>
<dbReference type="InterPro" id="IPR052035">
    <property type="entry name" value="ZnF_BED_domain_contain"/>
</dbReference>
<evidence type="ECO:0000256" key="2">
    <source>
        <dbReference type="ARBA" id="ARBA00022723"/>
    </source>
</evidence>
<comment type="caution">
    <text evidence="6">The sequence shown here is derived from an EMBL/GenBank/DDBJ whole genome shotgun (WGS) entry which is preliminary data.</text>
</comment>
<keyword evidence="7" id="KW-1185">Reference proteome</keyword>
<dbReference type="PANTHER" id="PTHR46481:SF10">
    <property type="entry name" value="ZINC FINGER BED DOMAIN-CONTAINING PROTEIN 39"/>
    <property type="match status" value="1"/>
</dbReference>
<comment type="subcellular location">
    <subcellularLocation>
        <location evidence="1">Nucleus</location>
    </subcellularLocation>
</comment>
<evidence type="ECO:0000256" key="1">
    <source>
        <dbReference type="ARBA" id="ARBA00004123"/>
    </source>
</evidence>
<evidence type="ECO:0000256" key="3">
    <source>
        <dbReference type="ARBA" id="ARBA00022771"/>
    </source>
</evidence>
<name>A0A8J2RW93_9CRUS</name>
<dbReference type="AlphaFoldDB" id="A0A8J2RW93"/>
<dbReference type="Proteomes" id="UP000789390">
    <property type="component" value="Unassembled WGS sequence"/>
</dbReference>
<evidence type="ECO:0000256" key="4">
    <source>
        <dbReference type="ARBA" id="ARBA00022833"/>
    </source>
</evidence>
<evidence type="ECO:0000256" key="5">
    <source>
        <dbReference type="ARBA" id="ARBA00023242"/>
    </source>
</evidence>
<evidence type="ECO:0000313" key="7">
    <source>
        <dbReference type="Proteomes" id="UP000789390"/>
    </source>
</evidence>
<protein>
    <recommendedName>
        <fullName evidence="8">THAP-type domain-containing protein</fullName>
    </recommendedName>
</protein>
<dbReference type="GO" id="GO:0008270">
    <property type="term" value="F:zinc ion binding"/>
    <property type="evidence" value="ECO:0007669"/>
    <property type="project" value="UniProtKB-KW"/>
</dbReference>
<keyword evidence="5" id="KW-0539">Nucleus</keyword>
<gene>
    <name evidence="6" type="ORF">DGAL_LOCUS13103</name>
</gene>
<reference evidence="6" key="1">
    <citation type="submission" date="2021-11" db="EMBL/GenBank/DDBJ databases">
        <authorList>
            <person name="Schell T."/>
        </authorList>
    </citation>
    <scope>NUCLEOTIDE SEQUENCE</scope>
    <source>
        <strain evidence="6">M5</strain>
    </source>
</reference>
<keyword evidence="3" id="KW-0863">Zinc-finger</keyword>
<proteinExistence type="predicted"/>
<accession>A0A8J2RW93</accession>
<dbReference type="EMBL" id="CAKKLH010000293">
    <property type="protein sequence ID" value="CAH0109620.1"/>
    <property type="molecule type" value="Genomic_DNA"/>
</dbReference>
<dbReference type="OrthoDB" id="1607513at2759"/>
<keyword evidence="4" id="KW-0862">Zinc</keyword>
<dbReference type="SUPFAM" id="SSF53098">
    <property type="entry name" value="Ribonuclease H-like"/>
    <property type="match status" value="1"/>
</dbReference>
<evidence type="ECO:0008006" key="8">
    <source>
        <dbReference type="Google" id="ProtNLM"/>
    </source>
</evidence>
<organism evidence="6 7">
    <name type="scientific">Daphnia galeata</name>
    <dbReference type="NCBI Taxonomy" id="27404"/>
    <lineage>
        <taxon>Eukaryota</taxon>
        <taxon>Metazoa</taxon>
        <taxon>Ecdysozoa</taxon>
        <taxon>Arthropoda</taxon>
        <taxon>Crustacea</taxon>
        <taxon>Branchiopoda</taxon>
        <taxon>Diplostraca</taxon>
        <taxon>Cladocera</taxon>
        <taxon>Anomopoda</taxon>
        <taxon>Daphniidae</taxon>
        <taxon>Daphnia</taxon>
    </lineage>
</organism>
<dbReference type="GO" id="GO:0005634">
    <property type="term" value="C:nucleus"/>
    <property type="evidence" value="ECO:0007669"/>
    <property type="project" value="UniProtKB-SubCell"/>
</dbReference>
<dbReference type="InterPro" id="IPR012337">
    <property type="entry name" value="RNaseH-like_sf"/>
</dbReference>